<accession>A0A859DU48</accession>
<dbReference type="Proteomes" id="UP000501316">
    <property type="component" value="Chromosome"/>
</dbReference>
<sequence>MPIQNIIFDMGQVLLDYCPERYTKAFLPDSAGTDDCHLVTHVLFGGKTWQQLDAGQITETEAIHTLLPQLPPHLRRPARELFYGWQSYIRPIPETNELALELHRAGYKIYILSNTGVRLHVYSFRIPAFQIMDGAVYSADVQQVKPDPAIYQTLLFRYSLQAEECFFIDDNPDNIAAAKALGLQTHCFQHGYRALETDLHRAGVQWKEQ</sequence>
<proteinExistence type="predicted"/>
<dbReference type="PANTHER" id="PTHR43611:SF3">
    <property type="entry name" value="FLAVIN MONONUCLEOTIDE HYDROLASE 1, CHLOROPLATIC"/>
    <property type="match status" value="1"/>
</dbReference>
<dbReference type="PANTHER" id="PTHR43611">
    <property type="entry name" value="ALPHA-D-GLUCOSE 1-PHOSPHATE PHOSPHATASE"/>
    <property type="match status" value="1"/>
</dbReference>
<dbReference type="EMBL" id="CP046051">
    <property type="protein sequence ID" value="QKN23541.1"/>
    <property type="molecule type" value="Genomic_DNA"/>
</dbReference>
<reference evidence="2" key="3">
    <citation type="journal article" date="2022" name="Int. J. Syst. Evol. Microbiol.">
        <title>Caproicibacterium lactatifermentans sp. nov., isolated from pit clay used for the production of Chinese strong aroma-type liquor.</title>
        <authorList>
            <person name="Wang H."/>
            <person name="Gu Y."/>
            <person name="Zhao D."/>
            <person name="Qiao Z."/>
            <person name="Zheng J."/>
            <person name="Gao J."/>
            <person name="Ren C."/>
            <person name="Xu Y."/>
        </authorList>
    </citation>
    <scope>NUCLEOTIDE SEQUENCE</scope>
    <source>
        <strain evidence="2">JNU-WLY1368</strain>
    </source>
</reference>
<dbReference type="CDD" id="cd02603">
    <property type="entry name" value="HAD_sEH-N_like"/>
    <property type="match status" value="1"/>
</dbReference>
<dbReference type="KEGG" id="clf:GJQ69_02995"/>
<dbReference type="PRINTS" id="PR00413">
    <property type="entry name" value="HADHALOGNASE"/>
</dbReference>
<evidence type="ECO:0000313" key="2">
    <source>
        <dbReference type="EMBL" id="QKO29780.1"/>
    </source>
</evidence>
<reference evidence="2" key="2">
    <citation type="journal article" date="2021" name="Appl. Environ. Microbiol.">
        <title>Adaptability of a Caproate-Producing Bacterium Contributes to Its Dominance in an Anaerobic Fermentation System.</title>
        <authorList>
            <person name="Wang H."/>
            <person name="Gu Y."/>
            <person name="Zhou W."/>
            <person name="Zhao D."/>
            <person name="Qiao Z."/>
            <person name="Zheng J."/>
            <person name="Gao J."/>
            <person name="Chen X."/>
            <person name="Ren C."/>
            <person name="Xu Y."/>
        </authorList>
    </citation>
    <scope>NUCLEOTIDE SEQUENCE</scope>
    <source>
        <strain evidence="2">JNU-WLY1368</strain>
    </source>
</reference>
<dbReference type="NCBIfam" id="TIGR01509">
    <property type="entry name" value="HAD-SF-IA-v3"/>
    <property type="match status" value="1"/>
</dbReference>
<protein>
    <submittedName>
        <fullName evidence="1">HAD-IA family hydrolase</fullName>
    </submittedName>
</protein>
<evidence type="ECO:0000313" key="4">
    <source>
        <dbReference type="Proteomes" id="UP000509623"/>
    </source>
</evidence>
<dbReference type="InterPro" id="IPR023198">
    <property type="entry name" value="PGP-like_dom2"/>
</dbReference>
<dbReference type="Gene3D" id="1.10.150.240">
    <property type="entry name" value="Putative phosphatase, domain 2"/>
    <property type="match status" value="1"/>
</dbReference>
<keyword evidence="4" id="KW-1185">Reference proteome</keyword>
<name>A0A859DU48_9FIRM</name>
<dbReference type="InterPro" id="IPR036412">
    <property type="entry name" value="HAD-like_sf"/>
</dbReference>
<dbReference type="SFLD" id="SFLDG01129">
    <property type="entry name" value="C1.5:_HAD__Beta-PGM__Phosphata"/>
    <property type="match status" value="1"/>
</dbReference>
<reference evidence="3 4" key="1">
    <citation type="submission" date="2019-11" db="EMBL/GenBank/DDBJ databases">
        <authorList>
            <person name="Ren C."/>
            <person name="Wang H."/>
            <person name="Xu Y."/>
        </authorList>
    </citation>
    <scope>NUCLEOTIDE SEQUENCE [LARGE SCALE GENOMIC DNA]</scope>
    <source>
        <strain evidence="4">JNU-WLY1368</strain>
        <strain evidence="1 3">LBM 19010</strain>
    </source>
</reference>
<dbReference type="SFLD" id="SFLDS00003">
    <property type="entry name" value="Haloacid_Dehalogenase"/>
    <property type="match status" value="1"/>
</dbReference>
<evidence type="ECO:0000313" key="3">
    <source>
        <dbReference type="Proteomes" id="UP000501316"/>
    </source>
</evidence>
<dbReference type="Gene3D" id="3.40.50.1000">
    <property type="entry name" value="HAD superfamily/HAD-like"/>
    <property type="match status" value="1"/>
</dbReference>
<keyword evidence="1" id="KW-0378">Hydrolase</keyword>
<evidence type="ECO:0000313" key="1">
    <source>
        <dbReference type="EMBL" id="QKN23541.1"/>
    </source>
</evidence>
<dbReference type="InterPro" id="IPR023214">
    <property type="entry name" value="HAD_sf"/>
</dbReference>
<dbReference type="GO" id="GO:0016787">
    <property type="term" value="F:hydrolase activity"/>
    <property type="evidence" value="ECO:0007669"/>
    <property type="project" value="UniProtKB-KW"/>
</dbReference>
<dbReference type="Pfam" id="PF00702">
    <property type="entry name" value="Hydrolase"/>
    <property type="match status" value="1"/>
</dbReference>
<dbReference type="Proteomes" id="UP000509623">
    <property type="component" value="Chromosome"/>
</dbReference>
<dbReference type="InterPro" id="IPR006439">
    <property type="entry name" value="HAD-SF_hydro_IA"/>
</dbReference>
<gene>
    <name evidence="1" type="ORF">GJQ69_02995</name>
    <name evidence="2" type="ORF">GKP14_01370</name>
</gene>
<dbReference type="AlphaFoldDB" id="A0A859DU48"/>
<dbReference type="EMBL" id="CP046161">
    <property type="protein sequence ID" value="QKO29780.1"/>
    <property type="molecule type" value="Genomic_DNA"/>
</dbReference>
<dbReference type="RefSeq" id="WP_086036179.1">
    <property type="nucleotide sequence ID" value="NZ_CP046051.1"/>
</dbReference>
<dbReference type="SUPFAM" id="SSF56784">
    <property type="entry name" value="HAD-like"/>
    <property type="match status" value="1"/>
</dbReference>
<organism evidence="1 3">
    <name type="scientific">Caproicibacterium lactatifermentans</name>
    <dbReference type="NCBI Taxonomy" id="2666138"/>
    <lineage>
        <taxon>Bacteria</taxon>
        <taxon>Bacillati</taxon>
        <taxon>Bacillota</taxon>
        <taxon>Clostridia</taxon>
        <taxon>Eubacteriales</taxon>
        <taxon>Oscillospiraceae</taxon>
        <taxon>Caproicibacterium</taxon>
    </lineage>
</organism>